<dbReference type="Gene3D" id="3.40.50.150">
    <property type="entry name" value="Vaccinia Virus protein VP39"/>
    <property type="match status" value="1"/>
</dbReference>
<dbReference type="PANTHER" id="PTHR43591">
    <property type="entry name" value="METHYLTRANSFERASE"/>
    <property type="match status" value="1"/>
</dbReference>
<dbReference type="Proteomes" id="UP001287282">
    <property type="component" value="Unassembled WGS sequence"/>
</dbReference>
<evidence type="ECO:0000313" key="2">
    <source>
        <dbReference type="EMBL" id="MDV2686585.1"/>
    </source>
</evidence>
<dbReference type="GO" id="GO:0032259">
    <property type="term" value="P:methylation"/>
    <property type="evidence" value="ECO:0007669"/>
    <property type="project" value="UniProtKB-KW"/>
</dbReference>
<comment type="caution">
    <text evidence="2">The sequence shown here is derived from an EMBL/GenBank/DDBJ whole genome shotgun (WGS) entry which is preliminary data.</text>
</comment>
<dbReference type="GO" id="GO:0008168">
    <property type="term" value="F:methyltransferase activity"/>
    <property type="evidence" value="ECO:0007669"/>
    <property type="project" value="UniProtKB-KW"/>
</dbReference>
<dbReference type="Pfam" id="PF08241">
    <property type="entry name" value="Methyltransf_11"/>
    <property type="match status" value="1"/>
</dbReference>
<name>A0ABU3XFB7_9BACI</name>
<dbReference type="EMBL" id="JAWJBA010000011">
    <property type="protein sequence ID" value="MDV2686585.1"/>
    <property type="molecule type" value="Genomic_DNA"/>
</dbReference>
<proteinExistence type="predicted"/>
<dbReference type="InterPro" id="IPR013216">
    <property type="entry name" value="Methyltransf_11"/>
</dbReference>
<organism evidence="2 3">
    <name type="scientific">Alkalihalophilus lindianensis</name>
    <dbReference type="NCBI Taxonomy" id="1630542"/>
    <lineage>
        <taxon>Bacteria</taxon>
        <taxon>Bacillati</taxon>
        <taxon>Bacillota</taxon>
        <taxon>Bacilli</taxon>
        <taxon>Bacillales</taxon>
        <taxon>Bacillaceae</taxon>
        <taxon>Alkalihalophilus</taxon>
    </lineage>
</organism>
<dbReference type="SUPFAM" id="SSF53335">
    <property type="entry name" value="S-adenosyl-L-methionine-dependent methyltransferases"/>
    <property type="match status" value="1"/>
</dbReference>
<keyword evidence="2" id="KW-0808">Transferase</keyword>
<dbReference type="InterPro" id="IPR029063">
    <property type="entry name" value="SAM-dependent_MTases_sf"/>
</dbReference>
<gene>
    <name evidence="2" type="ORF">RYX56_19690</name>
</gene>
<dbReference type="CDD" id="cd02440">
    <property type="entry name" value="AdoMet_MTases"/>
    <property type="match status" value="1"/>
</dbReference>
<feature type="domain" description="Methyltransferase type 11" evidence="1">
    <location>
        <begin position="47"/>
        <end position="141"/>
    </location>
</feature>
<evidence type="ECO:0000259" key="1">
    <source>
        <dbReference type="Pfam" id="PF08241"/>
    </source>
</evidence>
<reference evidence="2 3" key="1">
    <citation type="submission" date="2023-10" db="EMBL/GenBank/DDBJ databases">
        <title>Screening of Alkalihalobacillus lindianensis BZ-TG-R113 and Its Alleviation of Salt Stress on Rapeseed Growth.</title>
        <authorList>
            <person name="Zhao B."/>
            <person name="Guo T."/>
        </authorList>
    </citation>
    <scope>NUCLEOTIDE SEQUENCE [LARGE SCALE GENOMIC DNA]</scope>
    <source>
        <strain evidence="2 3">BZ-TG-R113</strain>
    </source>
</reference>
<dbReference type="RefSeq" id="WP_317123741.1">
    <property type="nucleotide sequence ID" value="NZ_JAWJBA010000011.1"/>
</dbReference>
<sequence>MNEEKEKVMKQFGANASKYVSSKSHAKGEDLAILVDWIKPDKEWSVLDIATGGGHVAKALALHVNEVFATDLTKAMLENTSTHLKKSFENIKFVIADAEKLPFLDRTFDVVTCRIAPHHFPTPKDFISEAARVLKPGGLFLMIDNVVPEDRELATFMNTFEKMRDESHVACLPVSRWESYLKGEEMEEVRSLKKKKTYRFPGWVERTTTSSAQVNGVHQYILQASKRVHNYFQVEIQSEKVASVTVDEWMILYKKSMGRTE</sequence>
<dbReference type="EC" id="2.1.1.-" evidence="2"/>
<keyword evidence="2" id="KW-0489">Methyltransferase</keyword>
<keyword evidence="3" id="KW-1185">Reference proteome</keyword>
<protein>
    <submittedName>
        <fullName evidence="2">Class I SAM-dependent methyltransferase</fullName>
        <ecNumber evidence="2">2.1.1.-</ecNumber>
    </submittedName>
</protein>
<accession>A0ABU3XFB7</accession>
<evidence type="ECO:0000313" key="3">
    <source>
        <dbReference type="Proteomes" id="UP001287282"/>
    </source>
</evidence>